<dbReference type="SUPFAM" id="SSF74863">
    <property type="entry name" value="Thiol:disulfide interchange protein DsbD, N-terminal domain (DsbD-alpha)"/>
    <property type="match status" value="1"/>
</dbReference>
<dbReference type="EMBL" id="JAUOEK010000145">
    <property type="protein sequence ID" value="MDO5971216.1"/>
    <property type="molecule type" value="Genomic_DNA"/>
</dbReference>
<dbReference type="Gene3D" id="2.60.40.1250">
    <property type="entry name" value="Thiol:disulfide interchange protein DsbD, N-terminal domain"/>
    <property type="match status" value="1"/>
</dbReference>
<comment type="caution">
    <text evidence="3">The sequence shown here is derived from an EMBL/GenBank/DDBJ whole genome shotgun (WGS) entry which is preliminary data.</text>
</comment>
<proteinExistence type="predicted"/>
<dbReference type="RefSeq" id="WP_303278920.1">
    <property type="nucleotide sequence ID" value="NZ_JAUOEK010000145.1"/>
</dbReference>
<dbReference type="InterPro" id="IPR036929">
    <property type="entry name" value="DsbDN_sf"/>
</dbReference>
<protein>
    <submittedName>
        <fullName evidence="3">Protein-disulfide reductase DsbD family protein</fullName>
    </submittedName>
</protein>
<dbReference type="Proteomes" id="UP001176883">
    <property type="component" value="Unassembled WGS sequence"/>
</dbReference>
<keyword evidence="1" id="KW-0732">Signal</keyword>
<feature type="chain" id="PRO_5047099618" evidence="1">
    <location>
        <begin position="25"/>
        <end position="158"/>
    </location>
</feature>
<feature type="domain" description="Thiol:disulfide interchange protein DsbD N-terminal" evidence="2">
    <location>
        <begin position="42"/>
        <end position="152"/>
    </location>
</feature>
<name>A0ABT8WDX9_9FLAO</name>
<organism evidence="3 4">
    <name type="scientific">Flavivirga aquimarina</name>
    <dbReference type="NCBI Taxonomy" id="2027862"/>
    <lineage>
        <taxon>Bacteria</taxon>
        <taxon>Pseudomonadati</taxon>
        <taxon>Bacteroidota</taxon>
        <taxon>Flavobacteriia</taxon>
        <taxon>Flavobacteriales</taxon>
        <taxon>Flavobacteriaceae</taxon>
        <taxon>Flavivirga</taxon>
    </lineage>
</organism>
<feature type="signal peptide" evidence="1">
    <location>
        <begin position="1"/>
        <end position="24"/>
    </location>
</feature>
<evidence type="ECO:0000313" key="3">
    <source>
        <dbReference type="EMBL" id="MDO5971216.1"/>
    </source>
</evidence>
<reference evidence="3" key="1">
    <citation type="submission" date="2023-07" db="EMBL/GenBank/DDBJ databases">
        <title>Two novel species in the genus Flavivirga.</title>
        <authorList>
            <person name="Kwon K."/>
        </authorList>
    </citation>
    <scope>NUCLEOTIDE SEQUENCE</scope>
    <source>
        <strain evidence="3">KCTC 52353</strain>
    </source>
</reference>
<evidence type="ECO:0000313" key="4">
    <source>
        <dbReference type="Proteomes" id="UP001176883"/>
    </source>
</evidence>
<keyword evidence="4" id="KW-1185">Reference proteome</keyword>
<dbReference type="InterPro" id="IPR028250">
    <property type="entry name" value="DsbDN"/>
</dbReference>
<evidence type="ECO:0000256" key="1">
    <source>
        <dbReference type="SAM" id="SignalP"/>
    </source>
</evidence>
<evidence type="ECO:0000259" key="2">
    <source>
        <dbReference type="Pfam" id="PF11412"/>
    </source>
</evidence>
<gene>
    <name evidence="3" type="ORF">Q4Q35_15515</name>
</gene>
<accession>A0ABT8WDX9</accession>
<sequence>MFYKTQAVIVFILLLNNVGTPMVAQSTSGDPVNYTVEAPETVKAGDEFVISTVFNIAPNWYVYAPIAMNTAQGKIPTKVSFKVPAGIKKMGTLQLPDQNVFFDTYRGQNIRMSQKFQVVKDLEAGKQTIVANIIYQTCNDETCYPPVRKKIDIAITVE</sequence>
<dbReference type="Pfam" id="PF11412">
    <property type="entry name" value="DsbD_N"/>
    <property type="match status" value="1"/>
</dbReference>